<gene>
    <name evidence="1" type="ORF">OG913_00490</name>
</gene>
<sequence>MAEIYMYVDETGDLGVPGIPGVSRYFGFGTAVFRGDHGEQIWQGLRLRCDLERRGVNLPRGLHAKNDSQFTRDEVFDLIGQQRPRLDATFLCKAKAHPAVRDRQQWLYKLAWHSHFRHVVCQISAPGDTLYVIAASLTTSRKLINASEALKDVCHRFAADREIVLCVWDAQSAWRIQVADYSLWAIQRVLEERPCKWFESHVEPQLHSLMTPWGTA</sequence>
<name>A0ABZ1SV93_9ACTN</name>
<keyword evidence="2" id="KW-1185">Reference proteome</keyword>
<reference evidence="1" key="1">
    <citation type="submission" date="2022-10" db="EMBL/GenBank/DDBJ databases">
        <title>The complete genomes of actinobacterial strains from the NBC collection.</title>
        <authorList>
            <person name="Joergensen T.S."/>
            <person name="Alvarez Arevalo M."/>
            <person name="Sterndorff E.B."/>
            <person name="Faurdal D."/>
            <person name="Vuksanovic O."/>
            <person name="Mourched A.-S."/>
            <person name="Charusanti P."/>
            <person name="Shaw S."/>
            <person name="Blin K."/>
            <person name="Weber T."/>
        </authorList>
    </citation>
    <scope>NUCLEOTIDE SEQUENCE</scope>
    <source>
        <strain evidence="1">NBC_00254</strain>
    </source>
</reference>
<protein>
    <recommendedName>
        <fullName evidence="3">DUF3800 domain-containing protein</fullName>
    </recommendedName>
</protein>
<organism evidence="1 2">
    <name type="scientific">Microbispora hainanensis</name>
    <dbReference type="NCBI Taxonomy" id="568844"/>
    <lineage>
        <taxon>Bacteria</taxon>
        <taxon>Bacillati</taxon>
        <taxon>Actinomycetota</taxon>
        <taxon>Actinomycetes</taxon>
        <taxon>Streptosporangiales</taxon>
        <taxon>Streptosporangiaceae</taxon>
        <taxon>Microbispora</taxon>
    </lineage>
</organism>
<dbReference type="Proteomes" id="UP001432011">
    <property type="component" value="Chromosome"/>
</dbReference>
<evidence type="ECO:0000313" key="2">
    <source>
        <dbReference type="Proteomes" id="UP001432011"/>
    </source>
</evidence>
<evidence type="ECO:0008006" key="3">
    <source>
        <dbReference type="Google" id="ProtNLM"/>
    </source>
</evidence>
<evidence type="ECO:0000313" key="1">
    <source>
        <dbReference type="EMBL" id="WUP75542.1"/>
    </source>
</evidence>
<dbReference type="EMBL" id="CP108085">
    <property type="protein sequence ID" value="WUP75542.1"/>
    <property type="molecule type" value="Genomic_DNA"/>
</dbReference>
<proteinExistence type="predicted"/>
<accession>A0ABZ1SV93</accession>
<dbReference type="RefSeq" id="WP_328709563.1">
    <property type="nucleotide sequence ID" value="NZ_CP108085.1"/>
</dbReference>